<dbReference type="Pfam" id="PF01565">
    <property type="entry name" value="FAD_binding_4"/>
    <property type="match status" value="1"/>
</dbReference>
<proteinExistence type="predicted"/>
<gene>
    <name evidence="6" type="ORF">H9850_08350</name>
</gene>
<dbReference type="InterPro" id="IPR016169">
    <property type="entry name" value="FAD-bd_PCMH_sub2"/>
</dbReference>
<dbReference type="GO" id="GO:0071949">
    <property type="term" value="F:FAD binding"/>
    <property type="evidence" value="ECO:0007669"/>
    <property type="project" value="InterPro"/>
</dbReference>
<feature type="domain" description="FAD-binding PCMH-type" evidence="5">
    <location>
        <begin position="48"/>
        <end position="225"/>
    </location>
</feature>
<dbReference type="AlphaFoldDB" id="A0A9D1WE28"/>
<dbReference type="PANTHER" id="PTHR42934">
    <property type="entry name" value="GLYCOLATE OXIDASE SUBUNIT GLCD"/>
    <property type="match status" value="1"/>
</dbReference>
<dbReference type="SUPFAM" id="SSF55103">
    <property type="entry name" value="FAD-linked oxidases, C-terminal domain"/>
    <property type="match status" value="1"/>
</dbReference>
<evidence type="ECO:0000313" key="7">
    <source>
        <dbReference type="Proteomes" id="UP000886829"/>
    </source>
</evidence>
<dbReference type="InterPro" id="IPR016164">
    <property type="entry name" value="FAD-linked_Oxase-like_C"/>
</dbReference>
<evidence type="ECO:0000256" key="2">
    <source>
        <dbReference type="ARBA" id="ARBA00022630"/>
    </source>
</evidence>
<sequence>MTTNTAASAAPAPAGSREAELQALLGPERVILGQDIAPALRSDFMGQDIGSAEAYFKVQSTEEVQKLVRYAADHDLPITIRGAGTNLVGSTIPHGGIIIDLSAMNKILELDEANRTILVEPGVLLCDLQAYVEERGLFYPPDPAEKNATIGGNISTNAGGMRAVKYGVTRDFVLGLEVVTAKGEVVTLGSKCLKDATGLNLKQLLIGSEGTLGVITKCLLRLITKPEATAHALVGFTSLREAITAVNDLHAANLAPTAIEFVEKKVIAIGEDFLHKQFPLPQSTAYLIVTFDGKASELPAKLNQCREVLAQKHQIEFLDLNDPQVANTVWTVRAALAKAVQASGIWEPVDTVVPLNEIANFVDFLGELSKQHGIRILAFGHAGDGNVHLCILKDELPLGQWPQTLQQILSALYRRVYQLHGKIAAEHGIGRHKRLYFLQEVNETELSLMRSVKYALDPQGLFNPHSGYTL</sequence>
<dbReference type="Gene3D" id="3.30.70.2740">
    <property type="match status" value="1"/>
</dbReference>
<keyword evidence="4" id="KW-0560">Oxidoreductase</keyword>
<dbReference type="InterPro" id="IPR006094">
    <property type="entry name" value="Oxid_FAD_bind_N"/>
</dbReference>
<reference evidence="6" key="1">
    <citation type="journal article" date="2021" name="PeerJ">
        <title>Extensive microbial diversity within the chicken gut microbiome revealed by metagenomics and culture.</title>
        <authorList>
            <person name="Gilroy R."/>
            <person name="Ravi A."/>
            <person name="Getino M."/>
            <person name="Pursley I."/>
            <person name="Horton D.L."/>
            <person name="Alikhan N.F."/>
            <person name="Baker D."/>
            <person name="Gharbi K."/>
            <person name="Hall N."/>
            <person name="Watson M."/>
            <person name="Adriaenssens E.M."/>
            <person name="Foster-Nyarko E."/>
            <person name="Jarju S."/>
            <person name="Secka A."/>
            <person name="Antonio M."/>
            <person name="Oren A."/>
            <person name="Chaudhuri R.R."/>
            <person name="La Ragione R."/>
            <person name="Hildebrand F."/>
            <person name="Pallen M.J."/>
        </authorList>
    </citation>
    <scope>NUCLEOTIDE SEQUENCE</scope>
    <source>
        <strain evidence="6">USASDec5-558</strain>
    </source>
</reference>
<keyword evidence="3" id="KW-0274">FAD</keyword>
<dbReference type="PANTHER" id="PTHR42934:SF2">
    <property type="entry name" value="GLYCOLATE OXIDASE SUBUNIT GLCD"/>
    <property type="match status" value="1"/>
</dbReference>
<protein>
    <submittedName>
        <fullName evidence="6">FAD-binding oxidoreductase</fullName>
    </submittedName>
</protein>
<comment type="caution">
    <text evidence="6">The sequence shown here is derived from an EMBL/GenBank/DDBJ whole genome shotgun (WGS) entry which is preliminary data.</text>
</comment>
<dbReference type="GO" id="GO:0016491">
    <property type="term" value="F:oxidoreductase activity"/>
    <property type="evidence" value="ECO:0007669"/>
    <property type="project" value="UniProtKB-KW"/>
</dbReference>
<keyword evidence="2" id="KW-0285">Flavoprotein</keyword>
<evidence type="ECO:0000313" key="6">
    <source>
        <dbReference type="EMBL" id="HIX57464.1"/>
    </source>
</evidence>
<dbReference type="InterPro" id="IPR004113">
    <property type="entry name" value="FAD-bd_oxidored_4_C"/>
</dbReference>
<dbReference type="Gene3D" id="1.10.45.10">
    <property type="entry name" value="Vanillyl-alcohol Oxidase, Chain A, domain 4"/>
    <property type="match status" value="1"/>
</dbReference>
<dbReference type="EMBL" id="DXEV01000166">
    <property type="protein sequence ID" value="HIX57464.1"/>
    <property type="molecule type" value="Genomic_DNA"/>
</dbReference>
<dbReference type="Proteomes" id="UP000886829">
    <property type="component" value="Unassembled WGS sequence"/>
</dbReference>
<reference evidence="6" key="2">
    <citation type="submission" date="2021-04" db="EMBL/GenBank/DDBJ databases">
        <authorList>
            <person name="Gilroy R."/>
        </authorList>
    </citation>
    <scope>NUCLEOTIDE SEQUENCE</scope>
    <source>
        <strain evidence="6">USASDec5-558</strain>
    </source>
</reference>
<dbReference type="InterPro" id="IPR036318">
    <property type="entry name" value="FAD-bd_PCMH-like_sf"/>
</dbReference>
<evidence type="ECO:0000259" key="5">
    <source>
        <dbReference type="PROSITE" id="PS51387"/>
    </source>
</evidence>
<name>A0A9D1WE28_9GAMM</name>
<evidence type="ECO:0000256" key="1">
    <source>
        <dbReference type="ARBA" id="ARBA00001974"/>
    </source>
</evidence>
<evidence type="ECO:0000256" key="4">
    <source>
        <dbReference type="ARBA" id="ARBA00023002"/>
    </source>
</evidence>
<comment type="cofactor">
    <cofactor evidence="1">
        <name>FAD</name>
        <dbReference type="ChEBI" id="CHEBI:57692"/>
    </cofactor>
</comment>
<evidence type="ECO:0000256" key="3">
    <source>
        <dbReference type="ARBA" id="ARBA00022827"/>
    </source>
</evidence>
<dbReference type="InterPro" id="IPR016166">
    <property type="entry name" value="FAD-bd_PCMH"/>
</dbReference>
<dbReference type="Pfam" id="PF02913">
    <property type="entry name" value="FAD-oxidase_C"/>
    <property type="match status" value="1"/>
</dbReference>
<organism evidence="6 7">
    <name type="scientific">Candidatus Anaerobiospirillum pullistercoris</name>
    <dbReference type="NCBI Taxonomy" id="2838452"/>
    <lineage>
        <taxon>Bacteria</taxon>
        <taxon>Pseudomonadati</taxon>
        <taxon>Pseudomonadota</taxon>
        <taxon>Gammaproteobacteria</taxon>
        <taxon>Aeromonadales</taxon>
        <taxon>Succinivibrionaceae</taxon>
        <taxon>Anaerobiospirillum</taxon>
    </lineage>
</organism>
<dbReference type="SUPFAM" id="SSF56176">
    <property type="entry name" value="FAD-binding/transporter-associated domain-like"/>
    <property type="match status" value="1"/>
</dbReference>
<dbReference type="Gene3D" id="3.30.465.10">
    <property type="match status" value="1"/>
</dbReference>
<dbReference type="InterPro" id="IPR016171">
    <property type="entry name" value="Vanillyl_alc_oxidase_C-sub2"/>
</dbReference>
<dbReference type="PROSITE" id="PS51387">
    <property type="entry name" value="FAD_PCMH"/>
    <property type="match status" value="1"/>
</dbReference>
<dbReference type="InterPro" id="IPR051914">
    <property type="entry name" value="FAD-linked_OxidoTrans_Type4"/>
</dbReference>
<accession>A0A9D1WE28</accession>